<dbReference type="Gene3D" id="4.10.860.20">
    <property type="entry name" value="Rabenosyn, Rab binding domain"/>
    <property type="match status" value="1"/>
</dbReference>
<keyword evidence="6 7" id="KW-0408">Iron</keyword>
<dbReference type="OrthoDB" id="9812472at2"/>
<dbReference type="HAMAP" id="MF_00657">
    <property type="entry name" value="Hydroxyl_YbiX"/>
    <property type="match status" value="1"/>
</dbReference>
<dbReference type="NCBIfam" id="NF003974">
    <property type="entry name" value="PRK05467.1-3"/>
    <property type="match status" value="1"/>
</dbReference>
<evidence type="ECO:0000256" key="6">
    <source>
        <dbReference type="ARBA" id="ARBA00023004"/>
    </source>
</evidence>
<evidence type="ECO:0000256" key="7">
    <source>
        <dbReference type="HAMAP-Rule" id="MF_00657"/>
    </source>
</evidence>
<protein>
    <submittedName>
        <fullName evidence="9">PKHD-type hydroxylase</fullName>
    </submittedName>
</protein>
<comment type="cofactor">
    <cofactor evidence="7">
        <name>Fe(2+)</name>
        <dbReference type="ChEBI" id="CHEBI:29033"/>
    </cofactor>
    <text evidence="7">Binds 1 Fe(2+) ion per subunit.</text>
</comment>
<dbReference type="GO" id="GO:0005506">
    <property type="term" value="F:iron ion binding"/>
    <property type="evidence" value="ECO:0007669"/>
    <property type="project" value="UniProtKB-UniRule"/>
</dbReference>
<dbReference type="GO" id="GO:0006974">
    <property type="term" value="P:DNA damage response"/>
    <property type="evidence" value="ECO:0007669"/>
    <property type="project" value="TreeGrafter"/>
</dbReference>
<evidence type="ECO:0000313" key="10">
    <source>
        <dbReference type="Proteomes" id="UP000198641"/>
    </source>
</evidence>
<sequence>MILCIADILTPELLERTRATLAEVPFKDGRETAGWHARTVKRNQQADGRNPEVAALREELTKALTRHPLFQMAVRPARMKPLMFSRYDVGMAYGNHVDDAVMGSPGGALRTDISYTLFLGDPASYDGGELLIESTAGEQTFKLPAGSLVLYPSSSLHRVEEVTRGERLAAVGWAQSQVRDPRQREVLFDLDTTRRQLFDESGNTDAFKTLSKSYANLLRMWVEV</sequence>
<keyword evidence="5 7" id="KW-0560">Oxidoreductase</keyword>
<dbReference type="Gene3D" id="2.60.120.620">
    <property type="entry name" value="q2cbj1_9rhob like domain"/>
    <property type="match status" value="1"/>
</dbReference>
<evidence type="ECO:0000256" key="5">
    <source>
        <dbReference type="ARBA" id="ARBA00023002"/>
    </source>
</evidence>
<feature type="domain" description="Fe2OG dioxygenase" evidence="8">
    <location>
        <begin position="75"/>
        <end position="176"/>
    </location>
</feature>
<dbReference type="EMBL" id="FNCI01000018">
    <property type="protein sequence ID" value="SDG54257.1"/>
    <property type="molecule type" value="Genomic_DNA"/>
</dbReference>
<keyword evidence="2 7" id="KW-0479">Metal-binding</keyword>
<keyword evidence="10" id="KW-1185">Reference proteome</keyword>
<keyword evidence="3 7" id="KW-0847">Vitamin C</keyword>
<evidence type="ECO:0000256" key="1">
    <source>
        <dbReference type="ARBA" id="ARBA00001961"/>
    </source>
</evidence>
<dbReference type="PROSITE" id="PS51471">
    <property type="entry name" value="FE2OG_OXY"/>
    <property type="match status" value="1"/>
</dbReference>
<dbReference type="PANTHER" id="PTHR41536:SF1">
    <property type="entry name" value="PKHD-TYPE HYDROXYLASE YBIX"/>
    <property type="match status" value="1"/>
</dbReference>
<dbReference type="InterPro" id="IPR023550">
    <property type="entry name" value="PKHD_hydroxylase"/>
</dbReference>
<dbReference type="InterPro" id="IPR006620">
    <property type="entry name" value="Pro_4_hyd_alph"/>
</dbReference>
<dbReference type="InterPro" id="IPR041097">
    <property type="entry name" value="PKHD_C"/>
</dbReference>
<dbReference type="GO" id="GO:0016706">
    <property type="term" value="F:2-oxoglutarate-dependent dioxygenase activity"/>
    <property type="evidence" value="ECO:0007669"/>
    <property type="project" value="UniProtKB-UniRule"/>
</dbReference>
<reference evidence="9 10" key="1">
    <citation type="submission" date="2016-10" db="EMBL/GenBank/DDBJ databases">
        <authorList>
            <person name="de Groot N.N."/>
        </authorList>
    </citation>
    <scope>NUCLEOTIDE SEQUENCE [LARGE SCALE GENOMIC DNA]</scope>
    <source>
        <strain evidence="9 10">BH539</strain>
    </source>
</reference>
<dbReference type="AlphaFoldDB" id="A0A1G7V3F2"/>
<gene>
    <name evidence="9" type="ORF">SAMN05216571_11858</name>
</gene>
<dbReference type="STRING" id="284577.SAMN05216571_11858"/>
<organism evidence="9 10">
    <name type="scientific">Onishia taeanensis</name>
    <dbReference type="NCBI Taxonomy" id="284577"/>
    <lineage>
        <taxon>Bacteria</taxon>
        <taxon>Pseudomonadati</taxon>
        <taxon>Pseudomonadota</taxon>
        <taxon>Gammaproteobacteria</taxon>
        <taxon>Oceanospirillales</taxon>
        <taxon>Halomonadaceae</taxon>
        <taxon>Onishia</taxon>
    </lineage>
</organism>
<name>A0A1G7V3F2_9GAMM</name>
<evidence type="ECO:0000313" key="9">
    <source>
        <dbReference type="EMBL" id="SDG54257.1"/>
    </source>
</evidence>
<evidence type="ECO:0000256" key="2">
    <source>
        <dbReference type="ARBA" id="ARBA00022723"/>
    </source>
</evidence>
<evidence type="ECO:0000259" key="8">
    <source>
        <dbReference type="PROSITE" id="PS51471"/>
    </source>
</evidence>
<dbReference type="NCBIfam" id="NF003975">
    <property type="entry name" value="PRK05467.1-4"/>
    <property type="match status" value="1"/>
</dbReference>
<feature type="binding site" evidence="7">
    <location>
        <position position="167"/>
    </location>
    <ligand>
        <name>2-oxoglutarate</name>
        <dbReference type="ChEBI" id="CHEBI:16810"/>
    </ligand>
</feature>
<feature type="binding site" evidence="7">
    <location>
        <position position="96"/>
    </location>
    <ligand>
        <name>Fe cation</name>
        <dbReference type="ChEBI" id="CHEBI:24875"/>
    </ligand>
</feature>
<dbReference type="GO" id="GO:0031418">
    <property type="term" value="F:L-ascorbic acid binding"/>
    <property type="evidence" value="ECO:0007669"/>
    <property type="project" value="UniProtKB-KW"/>
</dbReference>
<feature type="binding site" evidence="7">
    <location>
        <position position="98"/>
    </location>
    <ligand>
        <name>Fe cation</name>
        <dbReference type="ChEBI" id="CHEBI:24875"/>
    </ligand>
</feature>
<dbReference type="InterPro" id="IPR005123">
    <property type="entry name" value="Oxoglu/Fe-dep_dioxygenase_dom"/>
</dbReference>
<dbReference type="RefSeq" id="WP_092528635.1">
    <property type="nucleotide sequence ID" value="NZ_FNCI01000018.1"/>
</dbReference>
<dbReference type="InterPro" id="IPR044862">
    <property type="entry name" value="Pro_4_hyd_alph_FE2OG_OXY"/>
</dbReference>
<dbReference type="Pfam" id="PF13640">
    <property type="entry name" value="2OG-FeII_Oxy_3"/>
    <property type="match status" value="1"/>
</dbReference>
<dbReference type="GO" id="GO:0006879">
    <property type="term" value="P:intracellular iron ion homeostasis"/>
    <property type="evidence" value="ECO:0007669"/>
    <property type="project" value="TreeGrafter"/>
</dbReference>
<dbReference type="Proteomes" id="UP000198641">
    <property type="component" value="Unassembled WGS sequence"/>
</dbReference>
<keyword evidence="4 7" id="KW-0223">Dioxygenase</keyword>
<proteinExistence type="inferred from homology"/>
<comment type="cofactor">
    <cofactor evidence="1 7">
        <name>L-ascorbate</name>
        <dbReference type="ChEBI" id="CHEBI:38290"/>
    </cofactor>
</comment>
<evidence type="ECO:0000256" key="4">
    <source>
        <dbReference type="ARBA" id="ARBA00022964"/>
    </source>
</evidence>
<dbReference type="SMART" id="SM00702">
    <property type="entry name" value="P4Hc"/>
    <property type="match status" value="1"/>
</dbReference>
<dbReference type="PANTHER" id="PTHR41536">
    <property type="entry name" value="PKHD-TYPE HYDROXYLASE YBIX"/>
    <property type="match status" value="1"/>
</dbReference>
<dbReference type="Pfam" id="PF18331">
    <property type="entry name" value="PKHD_C"/>
    <property type="match status" value="1"/>
</dbReference>
<feature type="binding site" evidence="7">
    <location>
        <position position="157"/>
    </location>
    <ligand>
        <name>Fe cation</name>
        <dbReference type="ChEBI" id="CHEBI:24875"/>
    </ligand>
</feature>
<accession>A0A1G7V3F2</accession>
<evidence type="ECO:0000256" key="3">
    <source>
        <dbReference type="ARBA" id="ARBA00022896"/>
    </source>
</evidence>